<feature type="compositionally biased region" description="Acidic residues" evidence="1">
    <location>
        <begin position="232"/>
        <end position="246"/>
    </location>
</feature>
<feature type="compositionally biased region" description="Pro residues" evidence="1">
    <location>
        <begin position="250"/>
        <end position="263"/>
    </location>
</feature>
<evidence type="ECO:0000256" key="1">
    <source>
        <dbReference type="SAM" id="MobiDB-lite"/>
    </source>
</evidence>
<dbReference type="Proteomes" id="UP000076842">
    <property type="component" value="Unassembled WGS sequence"/>
</dbReference>
<dbReference type="EMBL" id="KV423992">
    <property type="protein sequence ID" value="KZT55550.1"/>
    <property type="molecule type" value="Genomic_DNA"/>
</dbReference>
<feature type="compositionally biased region" description="Acidic residues" evidence="1">
    <location>
        <begin position="738"/>
        <end position="767"/>
    </location>
</feature>
<proteinExistence type="predicted"/>
<feature type="compositionally biased region" description="Low complexity" evidence="1">
    <location>
        <begin position="435"/>
        <end position="450"/>
    </location>
</feature>
<feature type="region of interest" description="Disordered" evidence="1">
    <location>
        <begin position="213"/>
        <end position="467"/>
    </location>
</feature>
<feature type="region of interest" description="Disordered" evidence="1">
    <location>
        <begin position="607"/>
        <end position="642"/>
    </location>
</feature>
<sequence>MYSEPGPFNAPILLPSPVIQSASDDQEQIFRISARWQLWNAAEDLWDVHEASQVHLPRLRDVVQRWGLPLLALRQIVLRHPGPPLLVETRIADAMELFPHVLYRAGGNMRSFMFLRPRAPRLNHQSPNWHEPSTWEFFVPPAGQTVQTRHELHRQADHWRRDASPFPTLDSAFEYAIPTFPPLNVTAPPWLHSAYAMARDDLAPIPWSVDDLDDIPSLGPAPPMHSYGQAETEAEEEEEEEDEQEAEPLFLPPSPTTGSPLPPLDFETRYRMAHSPSPTPSFFGQLRLPRPPQPRPSPVKDEPIPARLDASPPVVPEPQAADDLVADSGGQDIDVPEPRGSRDLDGGWNSQLPEPGWAPGAGSGMRSPPPRASGIKTRLRQSLSRLRDRITPGVFDSAAENRPPTHPPPPASAPVQRQPRPVPHPPPRSAPAPCPCRAAPQAAPPRRWAPNPRPSSKPVKTIPMPPPDVARRSHAMWRNWHTLTTLDVQRNQRLQALIPERNNTVTRWEAGHYRCDFCFQRNHPVCGREFTFGCFPCYLYGAKCTFSVRGGVGRTPEGRRLQEERAADPRFQEDELFTSFPVAKRQLGKTEYKTLFKHIRWEETADDLTDEDTRTQPPQVGSSRVRRLPQDPSDGLGPIPEPWIRIIRPGEDMLFFNTQTYEETNMDPRRSLLWVRLTLPPQRPTAPMSPTFPPSPTPAQLAYARALSIMEADARPSLEPWHAQHHGPPIGHPPIAVLEEEEEEEEEEEKEEDQLDAEEEEEEEEGEGEFRPSANWRARRITIAKGKAPRRK</sequence>
<keyword evidence="3" id="KW-1185">Reference proteome</keyword>
<feature type="region of interest" description="Disordered" evidence="1">
    <location>
        <begin position="719"/>
        <end position="792"/>
    </location>
</feature>
<protein>
    <submittedName>
        <fullName evidence="2">Uncharacterized protein</fullName>
    </submittedName>
</protein>
<dbReference type="InParanoid" id="A0A165EUJ2"/>
<evidence type="ECO:0000313" key="2">
    <source>
        <dbReference type="EMBL" id="KZT55550.1"/>
    </source>
</evidence>
<reference evidence="2 3" key="1">
    <citation type="journal article" date="2016" name="Mol. Biol. Evol.">
        <title>Comparative Genomics of Early-Diverging Mushroom-Forming Fungi Provides Insights into the Origins of Lignocellulose Decay Capabilities.</title>
        <authorList>
            <person name="Nagy L.G."/>
            <person name="Riley R."/>
            <person name="Tritt A."/>
            <person name="Adam C."/>
            <person name="Daum C."/>
            <person name="Floudas D."/>
            <person name="Sun H."/>
            <person name="Yadav J.S."/>
            <person name="Pangilinan J."/>
            <person name="Larsson K.H."/>
            <person name="Matsuura K."/>
            <person name="Barry K."/>
            <person name="Labutti K."/>
            <person name="Kuo R."/>
            <person name="Ohm R.A."/>
            <person name="Bhattacharya S.S."/>
            <person name="Shirouzu T."/>
            <person name="Yoshinaga Y."/>
            <person name="Martin F.M."/>
            <person name="Grigoriev I.V."/>
            <person name="Hibbett D.S."/>
        </authorList>
    </citation>
    <scope>NUCLEOTIDE SEQUENCE [LARGE SCALE GENOMIC DNA]</scope>
    <source>
        <strain evidence="2 3">HHB12733</strain>
    </source>
</reference>
<accession>A0A165EUJ2</accession>
<dbReference type="AlphaFoldDB" id="A0A165EUJ2"/>
<feature type="compositionally biased region" description="Basic residues" evidence="1">
    <location>
        <begin position="777"/>
        <end position="792"/>
    </location>
</feature>
<gene>
    <name evidence="2" type="ORF">CALCODRAFT_518654</name>
</gene>
<evidence type="ECO:0000313" key="3">
    <source>
        <dbReference type="Proteomes" id="UP000076842"/>
    </source>
</evidence>
<dbReference type="OrthoDB" id="3413549at2759"/>
<feature type="compositionally biased region" description="Basic and acidic residues" evidence="1">
    <location>
        <begin position="336"/>
        <end position="345"/>
    </location>
</feature>
<feature type="compositionally biased region" description="Low complexity" evidence="1">
    <location>
        <begin position="726"/>
        <end position="735"/>
    </location>
</feature>
<feature type="compositionally biased region" description="Pro residues" evidence="1">
    <location>
        <begin position="420"/>
        <end position="434"/>
    </location>
</feature>
<name>A0A165EUJ2_9BASI</name>
<organism evidence="2 3">
    <name type="scientific">Calocera cornea HHB12733</name>
    <dbReference type="NCBI Taxonomy" id="1353952"/>
    <lineage>
        <taxon>Eukaryota</taxon>
        <taxon>Fungi</taxon>
        <taxon>Dikarya</taxon>
        <taxon>Basidiomycota</taxon>
        <taxon>Agaricomycotina</taxon>
        <taxon>Dacrymycetes</taxon>
        <taxon>Dacrymycetales</taxon>
        <taxon>Dacrymycetaceae</taxon>
        <taxon>Calocera</taxon>
    </lineage>
</organism>